<accession>X1E8A7</accession>
<dbReference type="EMBL" id="BARU01000251">
    <property type="protein sequence ID" value="GAH29491.1"/>
    <property type="molecule type" value="Genomic_DNA"/>
</dbReference>
<proteinExistence type="predicted"/>
<organism evidence="1">
    <name type="scientific">marine sediment metagenome</name>
    <dbReference type="NCBI Taxonomy" id="412755"/>
    <lineage>
        <taxon>unclassified sequences</taxon>
        <taxon>metagenomes</taxon>
        <taxon>ecological metagenomes</taxon>
    </lineage>
</organism>
<gene>
    <name evidence="1" type="ORF">S03H2_00961</name>
</gene>
<comment type="caution">
    <text evidence="1">The sequence shown here is derived from an EMBL/GenBank/DDBJ whole genome shotgun (WGS) entry which is preliminary data.</text>
</comment>
<reference evidence="1" key="1">
    <citation type="journal article" date="2014" name="Front. Microbiol.">
        <title>High frequency of phylogenetically diverse reductive dehalogenase-homologous genes in deep subseafloor sedimentary metagenomes.</title>
        <authorList>
            <person name="Kawai M."/>
            <person name="Futagami T."/>
            <person name="Toyoda A."/>
            <person name="Takaki Y."/>
            <person name="Nishi S."/>
            <person name="Hori S."/>
            <person name="Arai W."/>
            <person name="Tsubouchi T."/>
            <person name="Morono Y."/>
            <person name="Uchiyama I."/>
            <person name="Ito T."/>
            <person name="Fujiyama A."/>
            <person name="Inagaki F."/>
            <person name="Takami H."/>
        </authorList>
    </citation>
    <scope>NUCLEOTIDE SEQUENCE</scope>
    <source>
        <strain evidence="1">Expedition CK06-06</strain>
    </source>
</reference>
<dbReference type="AlphaFoldDB" id="X1E8A7"/>
<name>X1E8A7_9ZZZZ</name>
<sequence length="79" mass="9478">MDIWHKKLMYQVQYGGVHYWLGESISQSIVEANAYTPEFLQFFKDIKRVVDPDFLLSPNKFHMYSYDNDITQNIIKNKE</sequence>
<protein>
    <submittedName>
        <fullName evidence="1">Uncharacterized protein</fullName>
    </submittedName>
</protein>
<evidence type="ECO:0000313" key="1">
    <source>
        <dbReference type="EMBL" id="GAH29491.1"/>
    </source>
</evidence>